<keyword evidence="2" id="KW-1185">Reference proteome</keyword>
<comment type="caution">
    <text evidence="1">The sequence shown here is derived from an EMBL/GenBank/DDBJ whole genome shotgun (WGS) entry which is preliminary data.</text>
</comment>
<accession>A0ABV9FEL6</accession>
<gene>
    <name evidence="1" type="ORF">ACFO3S_14490</name>
</gene>
<evidence type="ECO:0000313" key="2">
    <source>
        <dbReference type="Proteomes" id="UP001596028"/>
    </source>
</evidence>
<name>A0ABV9FEL6_9BACL</name>
<dbReference type="Proteomes" id="UP001596028">
    <property type="component" value="Unassembled WGS sequence"/>
</dbReference>
<dbReference type="EMBL" id="JBHSEP010000009">
    <property type="protein sequence ID" value="MFC4599455.1"/>
    <property type="molecule type" value="Genomic_DNA"/>
</dbReference>
<evidence type="ECO:0000313" key="1">
    <source>
        <dbReference type="EMBL" id="MFC4599455.1"/>
    </source>
</evidence>
<organism evidence="1 2">
    <name type="scientific">Cohnella hongkongensis</name>
    <dbReference type="NCBI Taxonomy" id="178337"/>
    <lineage>
        <taxon>Bacteria</taxon>
        <taxon>Bacillati</taxon>
        <taxon>Bacillota</taxon>
        <taxon>Bacilli</taxon>
        <taxon>Bacillales</taxon>
        <taxon>Paenibacillaceae</taxon>
        <taxon>Cohnella</taxon>
    </lineage>
</organism>
<sequence>MPEMTPHMGLKKPLETETADISVINENMDMVDSALGDLAAIPTESKDIAGAITELFTNVSDGKVLIASAITDKGVPTDANDTFVEMADHIEAIETGTDTSDATAVAADIRAGKIAYVDGAKITGLVPIKGITNPGHEPAIGYDVSGSNVYLKAPKGIYDQDTWIVQTEPDLVPANIKSGINILGVDGKPQVVDTTEAAVSAAGASHIITGRAGFVNGARVAGTMPNRAGDTAALASSVTATTLKLLASLGYRDGVDDYVTITDPNFIAANILSGKSIFGLIGNAPAIISLVSDVEHMSAAGVTAANPEITKRFTVLASGTVRVTYKLATRFSGHTAFGIINKNGDRLTGLQDNNSTQFITFTTDVAVNIGDIIDILVYGSNEFAYSIVKEASVVSLPPPSPHNGVINIQ</sequence>
<protein>
    <submittedName>
        <fullName evidence="1">Uncharacterized protein</fullName>
    </submittedName>
</protein>
<proteinExistence type="predicted"/>
<reference evidence="2" key="1">
    <citation type="journal article" date="2019" name="Int. J. Syst. Evol. Microbiol.">
        <title>The Global Catalogue of Microorganisms (GCM) 10K type strain sequencing project: providing services to taxonomists for standard genome sequencing and annotation.</title>
        <authorList>
            <consortium name="The Broad Institute Genomics Platform"/>
            <consortium name="The Broad Institute Genome Sequencing Center for Infectious Disease"/>
            <person name="Wu L."/>
            <person name="Ma J."/>
        </authorList>
    </citation>
    <scope>NUCLEOTIDE SEQUENCE [LARGE SCALE GENOMIC DNA]</scope>
    <source>
        <strain evidence="2">CCUG 49571</strain>
    </source>
</reference>
<dbReference type="RefSeq" id="WP_378097258.1">
    <property type="nucleotide sequence ID" value="NZ_JBHSEP010000009.1"/>
</dbReference>